<sequence>MIPPFPRSNLNPRPRTIVLLSLSLCLFDCLSLSYSKSPQLFNYSMPRKRNQTALMGTITNTHSSKLRRLPHVFGKVLELPFNSDADVWIEERPDCLRFVAKANRDLGEVRAHVVQLCPGVKKVVIRRSDGCLDLLIDELELDAWRFRLPKTALPDSAKAVYGGGQLVVTVPKTGRSENGVRICNEGLAGGGGNLVLVQ</sequence>
<name>A0AAD3Y6G0_NEPGR</name>
<keyword evidence="3" id="KW-1185">Reference proteome</keyword>
<evidence type="ECO:0000313" key="3">
    <source>
        <dbReference type="Proteomes" id="UP001279734"/>
    </source>
</evidence>
<feature type="chain" id="PRO_5042003303" evidence="1">
    <location>
        <begin position="36"/>
        <end position="198"/>
    </location>
</feature>
<feature type="signal peptide" evidence="1">
    <location>
        <begin position="1"/>
        <end position="35"/>
    </location>
</feature>
<organism evidence="2 3">
    <name type="scientific">Nepenthes gracilis</name>
    <name type="common">Slender pitcher plant</name>
    <dbReference type="NCBI Taxonomy" id="150966"/>
    <lineage>
        <taxon>Eukaryota</taxon>
        <taxon>Viridiplantae</taxon>
        <taxon>Streptophyta</taxon>
        <taxon>Embryophyta</taxon>
        <taxon>Tracheophyta</taxon>
        <taxon>Spermatophyta</taxon>
        <taxon>Magnoliopsida</taxon>
        <taxon>eudicotyledons</taxon>
        <taxon>Gunneridae</taxon>
        <taxon>Pentapetalae</taxon>
        <taxon>Caryophyllales</taxon>
        <taxon>Nepenthaceae</taxon>
        <taxon>Nepenthes</taxon>
    </lineage>
</organism>
<comment type="caution">
    <text evidence="2">The sequence shown here is derived from an EMBL/GenBank/DDBJ whole genome shotgun (WGS) entry which is preliminary data.</text>
</comment>
<dbReference type="PANTHER" id="PTHR33879">
    <property type="entry name" value="17.6 KDA CLASS II HEAT SHOCK PROTEIN-RELATED"/>
    <property type="match status" value="1"/>
</dbReference>
<protein>
    <submittedName>
        <fullName evidence="2">Uncharacterized protein</fullName>
    </submittedName>
</protein>
<dbReference type="PANTHER" id="PTHR33879:SF3">
    <property type="entry name" value="17.6 KDA CLASS II HEAT SHOCK PROTEIN-RELATED"/>
    <property type="match status" value="1"/>
</dbReference>
<dbReference type="EMBL" id="BSYO01000034">
    <property type="protein sequence ID" value="GMH28486.1"/>
    <property type="molecule type" value="Genomic_DNA"/>
</dbReference>
<keyword evidence="1" id="KW-0732">Signal</keyword>
<evidence type="ECO:0000313" key="2">
    <source>
        <dbReference type="EMBL" id="GMH28486.1"/>
    </source>
</evidence>
<dbReference type="Proteomes" id="UP001279734">
    <property type="component" value="Unassembled WGS sequence"/>
</dbReference>
<evidence type="ECO:0000256" key="1">
    <source>
        <dbReference type="SAM" id="SignalP"/>
    </source>
</evidence>
<dbReference type="AlphaFoldDB" id="A0AAD3Y6G0"/>
<reference evidence="2" key="1">
    <citation type="submission" date="2023-05" db="EMBL/GenBank/DDBJ databases">
        <title>Nepenthes gracilis genome sequencing.</title>
        <authorList>
            <person name="Fukushima K."/>
        </authorList>
    </citation>
    <scope>NUCLEOTIDE SEQUENCE</scope>
    <source>
        <strain evidence="2">SING2019-196</strain>
    </source>
</reference>
<gene>
    <name evidence="2" type="ORF">Nepgr_030329</name>
</gene>
<proteinExistence type="predicted"/>
<accession>A0AAD3Y6G0</accession>
<dbReference type="CDD" id="cd06464">
    <property type="entry name" value="ACD_sHsps-like"/>
    <property type="match status" value="1"/>
</dbReference>